<evidence type="ECO:0000256" key="3">
    <source>
        <dbReference type="ARBA" id="ARBA00023125"/>
    </source>
</evidence>
<comment type="caution">
    <text evidence="5">The sequence shown here is derived from an EMBL/GenBank/DDBJ whole genome shotgun (WGS) entry which is preliminary data.</text>
</comment>
<dbReference type="InterPro" id="IPR000055">
    <property type="entry name" value="Restrct_endonuc_typeI_TRD"/>
</dbReference>
<protein>
    <submittedName>
        <fullName evidence="5">Type I restriction system specificity protein</fullName>
    </submittedName>
</protein>
<dbReference type="InterPro" id="IPR052021">
    <property type="entry name" value="Type-I_RS_S_subunit"/>
</dbReference>
<evidence type="ECO:0000256" key="1">
    <source>
        <dbReference type="ARBA" id="ARBA00010923"/>
    </source>
</evidence>
<reference evidence="5 6" key="1">
    <citation type="submission" date="2020-03" db="EMBL/GenBank/DDBJ databases">
        <title>Whole genome shotgun sequence of Phytohabitans rumicis NBRC 108638.</title>
        <authorList>
            <person name="Komaki H."/>
            <person name="Tamura T."/>
        </authorList>
    </citation>
    <scope>NUCLEOTIDE SEQUENCE [LARGE SCALE GENOMIC DNA]</scope>
    <source>
        <strain evidence="5 6">NBRC 108638</strain>
    </source>
</reference>
<dbReference type="PANTHER" id="PTHR30408">
    <property type="entry name" value="TYPE-1 RESTRICTION ENZYME ECOKI SPECIFICITY PROTEIN"/>
    <property type="match status" value="1"/>
</dbReference>
<dbReference type="AlphaFoldDB" id="A0A6V8LBT9"/>
<evidence type="ECO:0000259" key="4">
    <source>
        <dbReference type="Pfam" id="PF01420"/>
    </source>
</evidence>
<reference evidence="5 6" key="2">
    <citation type="submission" date="2020-03" db="EMBL/GenBank/DDBJ databases">
        <authorList>
            <person name="Ichikawa N."/>
            <person name="Kimura A."/>
            <person name="Kitahashi Y."/>
            <person name="Uohara A."/>
        </authorList>
    </citation>
    <scope>NUCLEOTIDE SEQUENCE [LARGE SCALE GENOMIC DNA]</scope>
    <source>
        <strain evidence="5 6">NBRC 108638</strain>
    </source>
</reference>
<accession>A0A6V8LBT9</accession>
<dbReference type="EMBL" id="BLPG01000001">
    <property type="protein sequence ID" value="GFJ92241.1"/>
    <property type="molecule type" value="Genomic_DNA"/>
</dbReference>
<name>A0A6V8LBT9_9ACTN</name>
<comment type="similarity">
    <text evidence="1">Belongs to the type-I restriction system S methylase family.</text>
</comment>
<evidence type="ECO:0000313" key="6">
    <source>
        <dbReference type="Proteomes" id="UP000482960"/>
    </source>
</evidence>
<dbReference type="Pfam" id="PF01420">
    <property type="entry name" value="Methylase_S"/>
    <property type="match status" value="2"/>
</dbReference>
<dbReference type="PANTHER" id="PTHR30408:SF12">
    <property type="entry name" value="TYPE I RESTRICTION ENZYME MJAVIII SPECIFICITY SUBUNIT"/>
    <property type="match status" value="1"/>
</dbReference>
<dbReference type="Gene3D" id="3.90.220.20">
    <property type="entry name" value="DNA methylase specificity domains"/>
    <property type="match status" value="2"/>
</dbReference>
<evidence type="ECO:0000256" key="2">
    <source>
        <dbReference type="ARBA" id="ARBA00022747"/>
    </source>
</evidence>
<keyword evidence="3" id="KW-0238">DNA-binding</keyword>
<dbReference type="InterPro" id="IPR044946">
    <property type="entry name" value="Restrct_endonuc_typeI_TRD_sf"/>
</dbReference>
<proteinExistence type="inferred from homology"/>
<dbReference type="SUPFAM" id="SSF116734">
    <property type="entry name" value="DNA methylase specificity domain"/>
    <property type="match status" value="2"/>
</dbReference>
<feature type="domain" description="Type I restriction modification DNA specificity" evidence="4">
    <location>
        <begin position="121"/>
        <end position="265"/>
    </location>
</feature>
<organism evidence="5 6">
    <name type="scientific">Phytohabitans rumicis</name>
    <dbReference type="NCBI Taxonomy" id="1076125"/>
    <lineage>
        <taxon>Bacteria</taxon>
        <taxon>Bacillati</taxon>
        <taxon>Actinomycetota</taxon>
        <taxon>Actinomycetes</taxon>
        <taxon>Micromonosporales</taxon>
        <taxon>Micromonosporaceae</taxon>
    </lineage>
</organism>
<dbReference type="GO" id="GO:0003677">
    <property type="term" value="F:DNA binding"/>
    <property type="evidence" value="ECO:0007669"/>
    <property type="project" value="UniProtKB-KW"/>
</dbReference>
<dbReference type="CDD" id="cd17273">
    <property type="entry name" value="RMtype1_S_EcoJA69PI-TRD1-CR1_like"/>
    <property type="match status" value="1"/>
</dbReference>
<sequence length="320" mass="35138">MVGRATNLGKPTWSDTDYWPLNTTLYVADFKGNDPQFLYHLFETLDLTGFDSGSVQPMLNRNYIAGIEVRIPDLRTQRAIAEILRALDDKVVTNDRAGKLAVSLTEAEFAQATSSVVAGTVAFEDVAEIGGGATPKTSIDGYWNGDIRWATPTDVTALRVPYLSQTSRTITESGLASCSSRLYPAGAILMTSRATIGAFAVARVPLAVNQGFIVVNARDEINQWWLFHEMRARVDEFLSHANGATFLELPRGRFKKLELRMPTVEQARAFGSKVGPLHDMAAQLMAETAALGATRNELLPLLMSGRIRVRDAEKVMEEVV</sequence>
<evidence type="ECO:0000313" key="5">
    <source>
        <dbReference type="EMBL" id="GFJ92241.1"/>
    </source>
</evidence>
<keyword evidence="6" id="KW-1185">Reference proteome</keyword>
<dbReference type="Proteomes" id="UP000482960">
    <property type="component" value="Unassembled WGS sequence"/>
</dbReference>
<gene>
    <name evidence="5" type="primary">hsdS-1</name>
    <name evidence="5" type="ORF">Prum_058830</name>
</gene>
<feature type="domain" description="Type I restriction modification DNA specificity" evidence="4">
    <location>
        <begin position="15"/>
        <end position="90"/>
    </location>
</feature>
<keyword evidence="2" id="KW-0680">Restriction system</keyword>
<dbReference type="GO" id="GO:0009307">
    <property type="term" value="P:DNA restriction-modification system"/>
    <property type="evidence" value="ECO:0007669"/>
    <property type="project" value="UniProtKB-KW"/>
</dbReference>